<dbReference type="AlphaFoldDB" id="A0A4R4RP66"/>
<dbReference type="RefSeq" id="WP_131982684.1">
    <property type="nucleotide sequence ID" value="NZ_SMKL01000022.1"/>
</dbReference>
<evidence type="ECO:0000259" key="7">
    <source>
        <dbReference type="Pfam" id="PF00746"/>
    </source>
</evidence>
<accession>A0A4R4RP66</accession>
<sequence>DRAVCVPAADGNAGCETDHHTPDEQPGPDLPDTGADITGWFLTGGMALLIGGLVLAAAHRRRLWGGSGGTSGLTS</sequence>
<keyword evidence="4" id="KW-0572">Peptidoglycan-anchor</keyword>
<feature type="region of interest" description="Disordered" evidence="5">
    <location>
        <begin position="1"/>
        <end position="33"/>
    </location>
</feature>
<keyword evidence="9" id="KW-1185">Reference proteome</keyword>
<feature type="domain" description="Gram-positive cocci surface proteins LPxTG" evidence="7">
    <location>
        <begin position="25"/>
        <end position="61"/>
    </location>
</feature>
<evidence type="ECO:0000256" key="2">
    <source>
        <dbReference type="ARBA" id="ARBA00022525"/>
    </source>
</evidence>
<dbReference type="Proteomes" id="UP000295621">
    <property type="component" value="Unassembled WGS sequence"/>
</dbReference>
<dbReference type="NCBIfam" id="TIGR01167">
    <property type="entry name" value="LPXTG_anchor"/>
    <property type="match status" value="1"/>
</dbReference>
<keyword evidence="6" id="KW-0472">Membrane</keyword>
<keyword evidence="3" id="KW-0732">Signal</keyword>
<evidence type="ECO:0000256" key="4">
    <source>
        <dbReference type="ARBA" id="ARBA00023088"/>
    </source>
</evidence>
<keyword evidence="6" id="KW-1133">Transmembrane helix</keyword>
<dbReference type="InterPro" id="IPR019931">
    <property type="entry name" value="LPXTG_anchor"/>
</dbReference>
<name>A0A4R4RP66_9ACTN</name>
<keyword evidence="2" id="KW-0964">Secreted</keyword>
<dbReference type="Pfam" id="PF00746">
    <property type="entry name" value="Gram_pos_anchor"/>
    <property type="match status" value="1"/>
</dbReference>
<evidence type="ECO:0000313" key="8">
    <source>
        <dbReference type="EMBL" id="TDC51520.1"/>
    </source>
</evidence>
<reference evidence="8 9" key="1">
    <citation type="submission" date="2019-02" db="EMBL/GenBank/DDBJ databases">
        <title>Draft genome sequences of novel Actinobacteria.</title>
        <authorList>
            <person name="Sahin N."/>
            <person name="Ay H."/>
            <person name="Saygin H."/>
        </authorList>
    </citation>
    <scope>NUCLEOTIDE SEQUENCE [LARGE SCALE GENOMIC DNA]</scope>
    <source>
        <strain evidence="8 9">KC603</strain>
    </source>
</reference>
<evidence type="ECO:0000313" key="9">
    <source>
        <dbReference type="Proteomes" id="UP000295621"/>
    </source>
</evidence>
<organism evidence="8 9">
    <name type="scientific">Jiangella ureilytica</name>
    <dbReference type="NCBI Taxonomy" id="2530374"/>
    <lineage>
        <taxon>Bacteria</taxon>
        <taxon>Bacillati</taxon>
        <taxon>Actinomycetota</taxon>
        <taxon>Actinomycetes</taxon>
        <taxon>Jiangellales</taxon>
        <taxon>Jiangellaceae</taxon>
        <taxon>Jiangella</taxon>
    </lineage>
</organism>
<evidence type="ECO:0000256" key="5">
    <source>
        <dbReference type="SAM" id="MobiDB-lite"/>
    </source>
</evidence>
<keyword evidence="6" id="KW-0812">Transmembrane</keyword>
<keyword evidence="1" id="KW-0134">Cell wall</keyword>
<feature type="transmembrane region" description="Helical" evidence="6">
    <location>
        <begin position="37"/>
        <end position="58"/>
    </location>
</feature>
<protein>
    <submittedName>
        <fullName evidence="8">LPXTG cell wall anchor domain-containing protein</fullName>
    </submittedName>
</protein>
<evidence type="ECO:0000256" key="6">
    <source>
        <dbReference type="SAM" id="Phobius"/>
    </source>
</evidence>
<evidence type="ECO:0000256" key="3">
    <source>
        <dbReference type="ARBA" id="ARBA00022729"/>
    </source>
</evidence>
<evidence type="ECO:0000256" key="1">
    <source>
        <dbReference type="ARBA" id="ARBA00022512"/>
    </source>
</evidence>
<proteinExistence type="predicted"/>
<dbReference type="EMBL" id="SMKL01000022">
    <property type="protein sequence ID" value="TDC51520.1"/>
    <property type="molecule type" value="Genomic_DNA"/>
</dbReference>
<feature type="non-terminal residue" evidence="8">
    <location>
        <position position="1"/>
    </location>
</feature>
<gene>
    <name evidence="8" type="ORF">E1212_12120</name>
</gene>
<comment type="caution">
    <text evidence="8">The sequence shown here is derived from an EMBL/GenBank/DDBJ whole genome shotgun (WGS) entry which is preliminary data.</text>
</comment>